<dbReference type="InterPro" id="IPR035426">
    <property type="entry name" value="Gemin2/Brr1"/>
</dbReference>
<dbReference type="EMBL" id="AMWN01000007">
    <property type="protein sequence ID" value="EXJ82155.1"/>
    <property type="molecule type" value="Genomic_DNA"/>
</dbReference>
<dbReference type="OrthoDB" id="428895at2759"/>
<keyword evidence="3" id="KW-1185">Reference proteome</keyword>
<accession>W9XXR0</accession>
<organism evidence="2 3">
    <name type="scientific">Capronia coronata CBS 617.96</name>
    <dbReference type="NCBI Taxonomy" id="1182541"/>
    <lineage>
        <taxon>Eukaryota</taxon>
        <taxon>Fungi</taxon>
        <taxon>Dikarya</taxon>
        <taxon>Ascomycota</taxon>
        <taxon>Pezizomycotina</taxon>
        <taxon>Eurotiomycetes</taxon>
        <taxon>Chaetothyriomycetidae</taxon>
        <taxon>Chaetothyriales</taxon>
        <taxon>Herpotrichiellaceae</taxon>
        <taxon>Capronia</taxon>
    </lineage>
</organism>
<dbReference type="Pfam" id="PF04938">
    <property type="entry name" value="SIP1"/>
    <property type="match status" value="1"/>
</dbReference>
<protein>
    <submittedName>
        <fullName evidence="2">Uncharacterized protein</fullName>
    </submittedName>
</protein>
<evidence type="ECO:0000256" key="1">
    <source>
        <dbReference type="SAM" id="MobiDB-lite"/>
    </source>
</evidence>
<dbReference type="AlphaFoldDB" id="W9XXR0"/>
<comment type="caution">
    <text evidence="2">The sequence shown here is derived from an EMBL/GenBank/DDBJ whole genome shotgun (WGS) entry which is preliminary data.</text>
</comment>
<dbReference type="RefSeq" id="XP_007727276.1">
    <property type="nucleotide sequence ID" value="XM_007729086.1"/>
</dbReference>
<dbReference type="GeneID" id="19163075"/>
<dbReference type="HOGENOM" id="CLU_022029_1_0_1"/>
<evidence type="ECO:0000313" key="3">
    <source>
        <dbReference type="Proteomes" id="UP000019484"/>
    </source>
</evidence>
<dbReference type="GO" id="GO:0000387">
    <property type="term" value="P:spliceosomal snRNP assembly"/>
    <property type="evidence" value="ECO:0007669"/>
    <property type="project" value="InterPro"/>
</dbReference>
<reference evidence="2 3" key="1">
    <citation type="submission" date="2013-03" db="EMBL/GenBank/DDBJ databases">
        <title>The Genome Sequence of Capronia coronata CBS 617.96.</title>
        <authorList>
            <consortium name="The Broad Institute Genomics Platform"/>
            <person name="Cuomo C."/>
            <person name="de Hoog S."/>
            <person name="Gorbushina A."/>
            <person name="Walker B."/>
            <person name="Young S.K."/>
            <person name="Zeng Q."/>
            <person name="Gargeya S."/>
            <person name="Fitzgerald M."/>
            <person name="Haas B."/>
            <person name="Abouelleil A."/>
            <person name="Allen A.W."/>
            <person name="Alvarado L."/>
            <person name="Arachchi H.M."/>
            <person name="Berlin A.M."/>
            <person name="Chapman S.B."/>
            <person name="Gainer-Dewar J."/>
            <person name="Goldberg J."/>
            <person name="Griggs A."/>
            <person name="Gujja S."/>
            <person name="Hansen M."/>
            <person name="Howarth C."/>
            <person name="Imamovic A."/>
            <person name="Ireland A."/>
            <person name="Larimer J."/>
            <person name="McCowan C."/>
            <person name="Murphy C."/>
            <person name="Pearson M."/>
            <person name="Poon T.W."/>
            <person name="Priest M."/>
            <person name="Roberts A."/>
            <person name="Saif S."/>
            <person name="Shea T."/>
            <person name="Sisk P."/>
            <person name="Sykes S."/>
            <person name="Wortman J."/>
            <person name="Nusbaum C."/>
            <person name="Birren B."/>
        </authorList>
    </citation>
    <scope>NUCLEOTIDE SEQUENCE [LARGE SCALE GENOMIC DNA]</scope>
    <source>
        <strain evidence="2 3">CBS 617.96</strain>
    </source>
</reference>
<gene>
    <name evidence="2" type="ORF">A1O1_08224</name>
</gene>
<evidence type="ECO:0000313" key="2">
    <source>
        <dbReference type="EMBL" id="EXJ82155.1"/>
    </source>
</evidence>
<feature type="region of interest" description="Disordered" evidence="1">
    <location>
        <begin position="1"/>
        <end position="43"/>
    </location>
</feature>
<dbReference type="Gene3D" id="1.20.58.1070">
    <property type="match status" value="1"/>
</dbReference>
<sequence>MTHKRRNTSSPEPDESPDPKPSNPSEFQDSWDDSDQETHQEVPRVNEYSGQVAAFPGLANDGDELFYGPASDGVDYLRMVRSEAKSIPYILTVPATQKLDDGRQAQGSSFPTEQGGYFSGGAYMAAASLPSTNSDGMCAAQLHYYDSLLTQFRLVQATMRCVPPLSEIQRLAPSQFISFPQGSRRARTQWQSHIVSHDPSPVQIACMEPVTALELIKLLKSRLNVFLRHNDETVIRRIGTWTWAVLGKCPDQGELMSEDIGEIRALAQSAVKMHMRRVGGLEGVSSDEEMETEIGSEKDMTETHNVYQGADAVGGGNGLVGEVEDTSKEREAFPLATVQSPDREALIDMTLDMIVTVVGEVYGQRDLLDLRPIWRGDVER</sequence>
<dbReference type="Proteomes" id="UP000019484">
    <property type="component" value="Unassembled WGS sequence"/>
</dbReference>
<proteinExistence type="predicted"/>
<name>W9XXR0_9EURO</name>
<dbReference type="eggNOG" id="ENOG502SCAA">
    <property type="taxonomic scope" value="Eukaryota"/>
</dbReference>